<dbReference type="RefSeq" id="WP_229741560.1">
    <property type="nucleotide sequence ID" value="NZ_BMEQ01000003.1"/>
</dbReference>
<dbReference type="AlphaFoldDB" id="A0A917LPC1"/>
<protein>
    <submittedName>
        <fullName evidence="5">Phenylacetic acid degradation protein PaaD</fullName>
    </submittedName>
</protein>
<organism evidence="5 6">
    <name type="scientific">Kocuria dechangensis</name>
    <dbReference type="NCBI Taxonomy" id="1176249"/>
    <lineage>
        <taxon>Bacteria</taxon>
        <taxon>Bacillati</taxon>
        <taxon>Actinomycetota</taxon>
        <taxon>Actinomycetes</taxon>
        <taxon>Micrococcales</taxon>
        <taxon>Micrococcaceae</taxon>
        <taxon>Kocuria</taxon>
    </lineage>
</organism>
<evidence type="ECO:0000313" key="5">
    <source>
        <dbReference type="EMBL" id="GGG48588.1"/>
    </source>
</evidence>
<dbReference type="PANTHER" id="PTHR42856:SF1">
    <property type="entry name" value="ACYL-COENZYME A THIOESTERASE PAAI"/>
    <property type="match status" value="1"/>
</dbReference>
<dbReference type="GO" id="GO:0016289">
    <property type="term" value="F:acyl-CoA hydrolase activity"/>
    <property type="evidence" value="ECO:0007669"/>
    <property type="project" value="TreeGrafter"/>
</dbReference>
<dbReference type="SUPFAM" id="SSF54637">
    <property type="entry name" value="Thioesterase/thiol ester dehydrase-isomerase"/>
    <property type="match status" value="1"/>
</dbReference>
<feature type="region of interest" description="Disordered" evidence="3">
    <location>
        <begin position="1"/>
        <end position="21"/>
    </location>
</feature>
<dbReference type="InterPro" id="IPR029069">
    <property type="entry name" value="HotDog_dom_sf"/>
</dbReference>
<dbReference type="InterPro" id="IPR011973">
    <property type="entry name" value="PaaD"/>
</dbReference>
<name>A0A917LPC1_9MICC</name>
<dbReference type="NCBIfam" id="TIGR00369">
    <property type="entry name" value="unchar_dom_1"/>
    <property type="match status" value="1"/>
</dbReference>
<dbReference type="EMBL" id="BMEQ01000003">
    <property type="protein sequence ID" value="GGG48588.1"/>
    <property type="molecule type" value="Genomic_DNA"/>
</dbReference>
<sequence length="159" mass="17136">MSDSMTPGAAQDRAPVMTMPRTDPQIDFTAAERMIRDDVASAALGMEVTELRLGAATVTMRVTDQMLQGHATCHGGYIFTVADTAFACACNSHGPVTVAASVQIHYIAPAHAGDLLTATARETSRWGRNGLYDVEVHNDRGILIAQFRGTSRTIERRDS</sequence>
<comment type="similarity">
    <text evidence="1">Belongs to the thioesterase PaaI family.</text>
</comment>
<gene>
    <name evidence="5" type="primary">paaI</name>
    <name evidence="5" type="ORF">GCM10011374_08730</name>
</gene>
<evidence type="ECO:0000256" key="1">
    <source>
        <dbReference type="ARBA" id="ARBA00008324"/>
    </source>
</evidence>
<dbReference type="PANTHER" id="PTHR42856">
    <property type="entry name" value="ACYL-COENZYME A THIOESTERASE PAAI"/>
    <property type="match status" value="1"/>
</dbReference>
<dbReference type="FunFam" id="3.10.129.10:FF:000022">
    <property type="entry name" value="Phenylacetic acid degradation protein"/>
    <property type="match status" value="1"/>
</dbReference>
<dbReference type="Proteomes" id="UP000638848">
    <property type="component" value="Unassembled WGS sequence"/>
</dbReference>
<dbReference type="InterPro" id="IPR003736">
    <property type="entry name" value="PAAI_dom"/>
</dbReference>
<reference evidence="5" key="1">
    <citation type="journal article" date="2014" name="Int. J. Syst. Evol. Microbiol.">
        <title>Complete genome sequence of Corynebacterium casei LMG S-19264T (=DSM 44701T), isolated from a smear-ripened cheese.</title>
        <authorList>
            <consortium name="US DOE Joint Genome Institute (JGI-PGF)"/>
            <person name="Walter F."/>
            <person name="Albersmeier A."/>
            <person name="Kalinowski J."/>
            <person name="Ruckert C."/>
        </authorList>
    </citation>
    <scope>NUCLEOTIDE SEQUENCE</scope>
    <source>
        <strain evidence="5">CGMCC 1.12187</strain>
    </source>
</reference>
<keyword evidence="2" id="KW-0378">Hydrolase</keyword>
<dbReference type="Gene3D" id="3.10.129.10">
    <property type="entry name" value="Hotdog Thioesterase"/>
    <property type="match status" value="1"/>
</dbReference>
<dbReference type="InterPro" id="IPR006683">
    <property type="entry name" value="Thioestr_dom"/>
</dbReference>
<accession>A0A917LPC1</accession>
<keyword evidence="6" id="KW-1185">Reference proteome</keyword>
<reference evidence="5" key="2">
    <citation type="submission" date="2020-09" db="EMBL/GenBank/DDBJ databases">
        <authorList>
            <person name="Sun Q."/>
            <person name="Zhou Y."/>
        </authorList>
    </citation>
    <scope>NUCLEOTIDE SEQUENCE</scope>
    <source>
        <strain evidence="5">CGMCC 1.12187</strain>
    </source>
</reference>
<dbReference type="InterPro" id="IPR052723">
    <property type="entry name" value="Acyl-CoA_thioesterase_PaaI"/>
</dbReference>
<dbReference type="CDD" id="cd03443">
    <property type="entry name" value="PaaI_thioesterase"/>
    <property type="match status" value="1"/>
</dbReference>
<evidence type="ECO:0000256" key="3">
    <source>
        <dbReference type="SAM" id="MobiDB-lite"/>
    </source>
</evidence>
<dbReference type="Pfam" id="PF03061">
    <property type="entry name" value="4HBT"/>
    <property type="match status" value="1"/>
</dbReference>
<proteinExistence type="inferred from homology"/>
<comment type="caution">
    <text evidence="5">The sequence shown here is derived from an EMBL/GenBank/DDBJ whole genome shotgun (WGS) entry which is preliminary data.</text>
</comment>
<feature type="domain" description="Thioesterase" evidence="4">
    <location>
        <begin position="71"/>
        <end position="143"/>
    </location>
</feature>
<evidence type="ECO:0000313" key="6">
    <source>
        <dbReference type="Proteomes" id="UP000638848"/>
    </source>
</evidence>
<dbReference type="NCBIfam" id="TIGR02286">
    <property type="entry name" value="PaaD"/>
    <property type="match status" value="1"/>
</dbReference>
<evidence type="ECO:0000256" key="2">
    <source>
        <dbReference type="ARBA" id="ARBA00022801"/>
    </source>
</evidence>
<evidence type="ECO:0000259" key="4">
    <source>
        <dbReference type="Pfam" id="PF03061"/>
    </source>
</evidence>